<keyword evidence="7" id="KW-1185">Reference proteome</keyword>
<evidence type="ECO:0000256" key="2">
    <source>
        <dbReference type="ARBA" id="ARBA00022692"/>
    </source>
</evidence>
<feature type="transmembrane region" description="Helical" evidence="5">
    <location>
        <begin position="62"/>
        <end position="80"/>
    </location>
</feature>
<name>A0A1I7WJW7_HETBA</name>
<keyword evidence="2 5" id="KW-0812">Transmembrane</keyword>
<dbReference type="InterPro" id="IPR011333">
    <property type="entry name" value="SKP1/BTB/POZ_sf"/>
</dbReference>
<keyword evidence="3 5" id="KW-1133">Transmembrane helix</keyword>
<dbReference type="InterPro" id="IPR000276">
    <property type="entry name" value="GPCR_Rhodpsn"/>
</dbReference>
<proteinExistence type="predicted"/>
<dbReference type="GO" id="GO:0016020">
    <property type="term" value="C:membrane"/>
    <property type="evidence" value="ECO:0007669"/>
    <property type="project" value="UniProtKB-SubCell"/>
</dbReference>
<evidence type="ECO:0000259" key="6">
    <source>
        <dbReference type="Pfam" id="PF02214"/>
    </source>
</evidence>
<dbReference type="PANTHER" id="PTHR14958">
    <property type="entry name" value="POTASSIUM CHANNEL TETRAMERISATION DOMAIN CONTAINING PROTEIN"/>
    <property type="match status" value="1"/>
</dbReference>
<accession>A0A1I7WJW7</accession>
<protein>
    <submittedName>
        <fullName evidence="8">BTB_2 domain-containing protein</fullName>
    </submittedName>
</protein>
<dbReference type="InterPro" id="IPR003131">
    <property type="entry name" value="T1-type_BTB"/>
</dbReference>
<evidence type="ECO:0000256" key="3">
    <source>
        <dbReference type="ARBA" id="ARBA00022989"/>
    </source>
</evidence>
<dbReference type="GO" id="GO:0005737">
    <property type="term" value="C:cytoplasm"/>
    <property type="evidence" value="ECO:0007669"/>
    <property type="project" value="TreeGrafter"/>
</dbReference>
<reference evidence="8" key="1">
    <citation type="submission" date="2016-11" db="UniProtKB">
        <authorList>
            <consortium name="WormBaseParasite"/>
        </authorList>
    </citation>
    <scope>IDENTIFICATION</scope>
</reference>
<evidence type="ECO:0000256" key="1">
    <source>
        <dbReference type="ARBA" id="ARBA00004370"/>
    </source>
</evidence>
<dbReference type="PRINTS" id="PR00237">
    <property type="entry name" value="GPCRRHODOPSN"/>
</dbReference>
<feature type="domain" description="Potassium channel tetramerisation-type BTB" evidence="6">
    <location>
        <begin position="215"/>
        <end position="247"/>
    </location>
</feature>
<dbReference type="GO" id="GO:0051260">
    <property type="term" value="P:protein homooligomerization"/>
    <property type="evidence" value="ECO:0007669"/>
    <property type="project" value="InterPro"/>
</dbReference>
<dbReference type="PANTHER" id="PTHR14958:SF29">
    <property type="entry name" value="INSOMNIAC, ISOFORM B"/>
    <property type="match status" value="1"/>
</dbReference>
<organism evidence="7 8">
    <name type="scientific">Heterorhabditis bacteriophora</name>
    <name type="common">Entomopathogenic nematode worm</name>
    <dbReference type="NCBI Taxonomy" id="37862"/>
    <lineage>
        <taxon>Eukaryota</taxon>
        <taxon>Metazoa</taxon>
        <taxon>Ecdysozoa</taxon>
        <taxon>Nematoda</taxon>
        <taxon>Chromadorea</taxon>
        <taxon>Rhabditida</taxon>
        <taxon>Rhabditina</taxon>
        <taxon>Rhabditomorpha</taxon>
        <taxon>Strongyloidea</taxon>
        <taxon>Heterorhabditidae</taxon>
        <taxon>Heterorhabditis</taxon>
    </lineage>
</organism>
<evidence type="ECO:0000313" key="8">
    <source>
        <dbReference type="WBParaSite" id="Hba_05324"/>
    </source>
</evidence>
<comment type="subcellular location">
    <subcellularLocation>
        <location evidence="1">Membrane</location>
    </subcellularLocation>
</comment>
<dbReference type="GO" id="GO:0043161">
    <property type="term" value="P:proteasome-mediated ubiquitin-dependent protein catabolic process"/>
    <property type="evidence" value="ECO:0007669"/>
    <property type="project" value="TreeGrafter"/>
</dbReference>
<evidence type="ECO:0000256" key="4">
    <source>
        <dbReference type="ARBA" id="ARBA00023136"/>
    </source>
</evidence>
<dbReference type="Proteomes" id="UP000095283">
    <property type="component" value="Unplaced"/>
</dbReference>
<dbReference type="SUPFAM" id="SSF54695">
    <property type="entry name" value="POZ domain"/>
    <property type="match status" value="1"/>
</dbReference>
<evidence type="ECO:0000313" key="7">
    <source>
        <dbReference type="Proteomes" id="UP000095283"/>
    </source>
</evidence>
<evidence type="ECO:0000256" key="5">
    <source>
        <dbReference type="SAM" id="Phobius"/>
    </source>
</evidence>
<dbReference type="GO" id="GO:0031463">
    <property type="term" value="C:Cul3-RING ubiquitin ligase complex"/>
    <property type="evidence" value="ECO:0007669"/>
    <property type="project" value="TreeGrafter"/>
</dbReference>
<keyword evidence="4 5" id="KW-0472">Membrane</keyword>
<dbReference type="WBParaSite" id="Hba_05324">
    <property type="protein sequence ID" value="Hba_05324"/>
    <property type="gene ID" value="Hba_05324"/>
</dbReference>
<dbReference type="Pfam" id="PF02214">
    <property type="entry name" value="BTB_2"/>
    <property type="match status" value="1"/>
</dbReference>
<dbReference type="SUPFAM" id="SSF81321">
    <property type="entry name" value="Family A G protein-coupled receptor-like"/>
    <property type="match status" value="1"/>
</dbReference>
<sequence>MCDIFHALDILASTSSIWNLCVISLDRTMVFLNISTLTQLFQDKCLFTDSAMYVGFSSLVSFYIPLGLILFAYGKVFIIATRHSKGLRKGIKTSLSMNIPYAKQNCNMFLRTYSIMDYEKWLLQIFNTEGCDMDCCVLTCIIFKQLDFSVVLFLIEVYYCSYMISVPKGIGGVKSIHNTCINGSSFNKVLANGIHNINKETRPLNTMDHGANSWVRLNVGGKIFQTTRHTLMKESDSFLYRLCQDDEGLPSMKVFWKKLSSTTCLISYNWLMNELMRGTPLERKEGFAFAIKKNMFQSLPIRISLTGSIYFLDLSILSYLDIFDLQYCTARNDYTSGKKKAYLFIATCNERLLKQTHLKNSPQPHPNLTQPAAKKQILAKKKVRTDSKVNKLLVCAYFVYDIRYNVQFSLIYCIVHINTLQSMICEILRR</sequence>
<dbReference type="GO" id="GO:0004930">
    <property type="term" value="F:G protein-coupled receptor activity"/>
    <property type="evidence" value="ECO:0007669"/>
    <property type="project" value="InterPro"/>
</dbReference>
<dbReference type="GO" id="GO:0097602">
    <property type="term" value="F:cullin family protein binding"/>
    <property type="evidence" value="ECO:0007669"/>
    <property type="project" value="TreeGrafter"/>
</dbReference>
<dbReference type="AlphaFoldDB" id="A0A1I7WJW7"/>
<dbReference type="Gene3D" id="3.30.710.10">
    <property type="entry name" value="Potassium Channel Kv1.1, Chain A"/>
    <property type="match status" value="1"/>
</dbReference>
<dbReference type="Gene3D" id="1.20.1070.10">
    <property type="entry name" value="Rhodopsin 7-helix transmembrane proteins"/>
    <property type="match status" value="1"/>
</dbReference>